<dbReference type="InterPro" id="IPR016024">
    <property type="entry name" value="ARM-type_fold"/>
</dbReference>
<evidence type="ECO:0000313" key="4">
    <source>
        <dbReference type="EMBL" id="KAF7990576.1"/>
    </source>
</evidence>
<dbReference type="AlphaFoldDB" id="A0A834XQW7"/>
<evidence type="ECO:0000256" key="1">
    <source>
        <dbReference type="ARBA" id="ARBA00004123"/>
    </source>
</evidence>
<dbReference type="PANTHER" id="PTHR23424">
    <property type="entry name" value="SERUM AMYLOID A"/>
    <property type="match status" value="1"/>
</dbReference>
<protein>
    <recommendedName>
        <fullName evidence="6">Protein SAAL1</fullName>
    </recommendedName>
</protein>
<dbReference type="EMBL" id="JACMRX010000004">
    <property type="protein sequence ID" value="KAF7990576.1"/>
    <property type="molecule type" value="Genomic_DNA"/>
</dbReference>
<comment type="subcellular location">
    <subcellularLocation>
        <location evidence="1">Nucleus</location>
    </subcellularLocation>
</comment>
<dbReference type="Gene3D" id="1.25.10.10">
    <property type="entry name" value="Leucine-rich Repeat Variant"/>
    <property type="match status" value="1"/>
</dbReference>
<dbReference type="InterPro" id="IPR011989">
    <property type="entry name" value="ARM-like"/>
</dbReference>
<reference evidence="4 5" key="1">
    <citation type="submission" date="2020-08" db="EMBL/GenBank/DDBJ databases">
        <title>Aphidius gifuensis genome sequencing and assembly.</title>
        <authorList>
            <person name="Du Z."/>
        </authorList>
    </citation>
    <scope>NUCLEOTIDE SEQUENCE [LARGE SCALE GENOMIC DNA]</scope>
    <source>
        <strain evidence="4">YNYX2018</strain>
        <tissue evidence="4">Adults</tissue>
    </source>
</reference>
<sequence length="427" mass="49428">MEDANIERATIDENTSLPIIYPQGINEIQINAINADTIGDTLYSKKWIIETLLSLSKISDKDEWSETLENKFCMLWDMTLEKDVVFFLVENHFLPIAEVVINQSHEPRLTEIIVGIVANMCCQSEVLKHFEKMDEFVNSLMNLLASDDTEILIQVLRILQAAIWNITSEKPAKKWLCFINQCEIFGQALTFILQSSTNGGLLISTLNLLQSAASVQLSTKCLLESSFDIKLLLSAMIEAFNQLIPRKKSEKFYTNTDMIVVEVWLEIFTKIIQMDTNLKCNIDDDNCEALIELLIRILDPCKKYDELRHFISLNESLIFHCIYQAVESIYWFQQRGFSVDIEAISTILQILHQLSLLNDEYINHAKETEKMRELQIYLENYWIKILERYTPEDIHKLLDICSKDTQTFVISFPKSKLTSIEILKKLS</sequence>
<evidence type="ECO:0000256" key="2">
    <source>
        <dbReference type="ARBA" id="ARBA00023242"/>
    </source>
</evidence>
<keyword evidence="2" id="KW-0539">Nucleus</keyword>
<gene>
    <name evidence="4" type="ORF">HCN44_000381</name>
</gene>
<evidence type="ECO:0000313" key="5">
    <source>
        <dbReference type="Proteomes" id="UP000639338"/>
    </source>
</evidence>
<proteinExistence type="inferred from homology"/>
<dbReference type="SUPFAM" id="SSF48371">
    <property type="entry name" value="ARM repeat"/>
    <property type="match status" value="1"/>
</dbReference>
<dbReference type="InterPro" id="IPR052464">
    <property type="entry name" value="Synovial_Prolif_Regulator"/>
</dbReference>
<evidence type="ECO:0000256" key="3">
    <source>
        <dbReference type="ARBA" id="ARBA00038401"/>
    </source>
</evidence>
<dbReference type="OrthoDB" id="2156856at2759"/>
<evidence type="ECO:0008006" key="6">
    <source>
        <dbReference type="Google" id="ProtNLM"/>
    </source>
</evidence>
<dbReference type="GO" id="GO:0005654">
    <property type="term" value="C:nucleoplasm"/>
    <property type="evidence" value="ECO:0007669"/>
    <property type="project" value="TreeGrafter"/>
</dbReference>
<accession>A0A834XQW7</accession>
<comment type="caution">
    <text evidence="4">The sequence shown here is derived from an EMBL/GenBank/DDBJ whole genome shotgun (WGS) entry which is preliminary data.</text>
</comment>
<keyword evidence="5" id="KW-1185">Reference proteome</keyword>
<comment type="similarity">
    <text evidence="3">Belongs to the SAAL1 family.</text>
</comment>
<name>A0A834XQW7_APHGI</name>
<dbReference type="PANTHER" id="PTHR23424:SF23">
    <property type="entry name" value="PROTEIN SAAL1"/>
    <property type="match status" value="1"/>
</dbReference>
<organism evidence="4 5">
    <name type="scientific">Aphidius gifuensis</name>
    <name type="common">Parasitoid wasp</name>
    <dbReference type="NCBI Taxonomy" id="684658"/>
    <lineage>
        <taxon>Eukaryota</taxon>
        <taxon>Metazoa</taxon>
        <taxon>Ecdysozoa</taxon>
        <taxon>Arthropoda</taxon>
        <taxon>Hexapoda</taxon>
        <taxon>Insecta</taxon>
        <taxon>Pterygota</taxon>
        <taxon>Neoptera</taxon>
        <taxon>Endopterygota</taxon>
        <taxon>Hymenoptera</taxon>
        <taxon>Apocrita</taxon>
        <taxon>Ichneumonoidea</taxon>
        <taxon>Braconidae</taxon>
        <taxon>Aphidiinae</taxon>
        <taxon>Aphidius</taxon>
    </lineage>
</organism>
<dbReference type="Proteomes" id="UP000639338">
    <property type="component" value="Unassembled WGS sequence"/>
</dbReference>